<dbReference type="OrthoDB" id="3171339at2759"/>
<feature type="compositionally biased region" description="Basic and acidic residues" evidence="1">
    <location>
        <begin position="68"/>
        <end position="88"/>
    </location>
</feature>
<dbReference type="Pfam" id="PF26617">
    <property type="entry name" value="CcmS-like"/>
    <property type="match status" value="1"/>
</dbReference>
<comment type="caution">
    <text evidence="3">The sequence shown here is derived from an EMBL/GenBank/DDBJ whole genome shotgun (WGS) entry which is preliminary data.</text>
</comment>
<evidence type="ECO:0000259" key="2">
    <source>
        <dbReference type="Pfam" id="PF26617"/>
    </source>
</evidence>
<dbReference type="EMBL" id="JAACJP010000001">
    <property type="protein sequence ID" value="KAF5388395.1"/>
    <property type="molecule type" value="Genomic_DNA"/>
</dbReference>
<feature type="domain" description="CcmS related" evidence="2">
    <location>
        <begin position="709"/>
        <end position="840"/>
    </location>
</feature>
<keyword evidence="4" id="KW-1185">Reference proteome</keyword>
<evidence type="ECO:0000313" key="4">
    <source>
        <dbReference type="Proteomes" id="UP000565441"/>
    </source>
</evidence>
<feature type="compositionally biased region" description="Pro residues" evidence="1">
    <location>
        <begin position="299"/>
        <end position="315"/>
    </location>
</feature>
<feature type="compositionally biased region" description="Acidic residues" evidence="1">
    <location>
        <begin position="619"/>
        <end position="633"/>
    </location>
</feature>
<sequence>MPPKKTKGKAKQAEEKILEKKEEPIPPPPPPPPPAPAREPTPAPPPEAEPEPLPVPVPVPVSFGIVEHATHHDGRHDNDDVNDFDHGHSGTPAEDDGWGNGAGGSSGGGGGGGGGWSDNKDGWGDTGGTGGSEYDYIDEGKDAGHNDASWGQNEIPSAPAQEWPSPSQPAQILTPPSAAPIVAPQPPTAAPTQPPQSHDWSAAQHRAAQHQGPNPPPIIQQVYTSASAMANRGAHTAPARPEQHNPDPRAANRPSYYWAPNLATQAKQAMSSTTQAPQRAPTQPLSAWGEPKNVDPWGSPKPQPKPPPEPVPAPAGPKTRQAWQDWGRRAQAPPARAPPARKQPIPSAWATNDDVEDDDEYTEDGESDETYGPTDAWGRPAHGPPGWGHDHRKQSKVTFAPMGSDNGMGTGSKPVLSPEEHSQILKSLLNGLPQSQPGFPHQRGHHPQKVGQLHQKQQMAHHQHHPHAPMDGGKKSKKQPKQKGDGRQGGWGGAAGGDGWGGATGGGWGGAAGGDGLGDAAGRDGWGTAGGDGLGNSAAGDHDGWAGGGGGGGWDKPARDRNQSWGQSDGWEAHDNSWSNTKDSANDWSANDGWGGDGRDAGNDGWGKDSGWGRKDDGWGDEDDGWDEEEQEWEQSRGQHHVAPSQTNPKGKHVWGGSQPESTYHMPSKTLVHAMKGTHVMATNGVPPNKMDEYTNVKFLESRNAAFIPVQRAIFGRERKARDRIHWLFSPEKDERVSAVLAWIQAMEYNLGSYGLHKFLQSRERGALFVNVTFRLETHPNQPVFDWLTFDELQATTDRILQESLLSCDPANQVIIFVYLPSPTGNSVAMWRRKVLVPNNTRLRFQREISIAKSGLRKDMDYVVHVDELLPPKNKGKVAHPTAKQTLTKQVPKQAAKPIRSALAKHQRGQSLPAIPDLTAEKKKRKWWQILRFED</sequence>
<feature type="region of interest" description="Disordered" evidence="1">
    <location>
        <begin position="1"/>
        <end position="665"/>
    </location>
</feature>
<protein>
    <recommendedName>
        <fullName evidence="2">CcmS related domain-containing protein</fullName>
    </recommendedName>
</protein>
<feature type="compositionally biased region" description="Polar residues" evidence="1">
    <location>
        <begin position="576"/>
        <end position="589"/>
    </location>
</feature>
<feature type="compositionally biased region" description="Acidic residues" evidence="1">
    <location>
        <begin position="353"/>
        <end position="369"/>
    </location>
</feature>
<dbReference type="Proteomes" id="UP000565441">
    <property type="component" value="Unassembled WGS sequence"/>
</dbReference>
<name>A0A8H5HSH0_9AGAR</name>
<reference evidence="3 4" key="1">
    <citation type="journal article" date="2020" name="ISME J.">
        <title>Uncovering the hidden diversity of litter-decomposition mechanisms in mushroom-forming fungi.</title>
        <authorList>
            <person name="Floudas D."/>
            <person name="Bentzer J."/>
            <person name="Ahren D."/>
            <person name="Johansson T."/>
            <person name="Persson P."/>
            <person name="Tunlid A."/>
        </authorList>
    </citation>
    <scope>NUCLEOTIDE SEQUENCE [LARGE SCALE GENOMIC DNA]</scope>
    <source>
        <strain evidence="3 4">CBS 661.87</strain>
    </source>
</reference>
<evidence type="ECO:0000256" key="1">
    <source>
        <dbReference type="SAM" id="MobiDB-lite"/>
    </source>
</evidence>
<feature type="compositionally biased region" description="Low complexity" evidence="1">
    <location>
        <begin position="329"/>
        <end position="344"/>
    </location>
</feature>
<feature type="compositionally biased region" description="Gly residues" evidence="1">
    <location>
        <begin position="545"/>
        <end position="554"/>
    </location>
</feature>
<evidence type="ECO:0000313" key="3">
    <source>
        <dbReference type="EMBL" id="KAF5388395.1"/>
    </source>
</evidence>
<accession>A0A8H5HSH0</accession>
<feature type="compositionally biased region" description="Gly residues" evidence="1">
    <location>
        <begin position="98"/>
        <end position="116"/>
    </location>
</feature>
<feature type="compositionally biased region" description="Polar residues" evidence="1">
    <location>
        <begin position="262"/>
        <end position="285"/>
    </location>
</feature>
<proteinExistence type="predicted"/>
<feature type="compositionally biased region" description="Pro residues" evidence="1">
    <location>
        <begin position="25"/>
        <end position="59"/>
    </location>
</feature>
<gene>
    <name evidence="3" type="ORF">D9615_000156</name>
</gene>
<dbReference type="AlphaFoldDB" id="A0A8H5HSH0"/>
<feature type="compositionally biased region" description="Basic and acidic residues" evidence="1">
    <location>
        <begin position="11"/>
        <end position="24"/>
    </location>
</feature>
<organism evidence="3 4">
    <name type="scientific">Tricholomella constricta</name>
    <dbReference type="NCBI Taxonomy" id="117010"/>
    <lineage>
        <taxon>Eukaryota</taxon>
        <taxon>Fungi</taxon>
        <taxon>Dikarya</taxon>
        <taxon>Basidiomycota</taxon>
        <taxon>Agaricomycotina</taxon>
        <taxon>Agaricomycetes</taxon>
        <taxon>Agaricomycetidae</taxon>
        <taxon>Agaricales</taxon>
        <taxon>Tricholomatineae</taxon>
        <taxon>Lyophyllaceae</taxon>
        <taxon>Tricholomella</taxon>
    </lineage>
</organism>
<feature type="compositionally biased region" description="Gly residues" evidence="1">
    <location>
        <begin position="487"/>
        <end position="534"/>
    </location>
</feature>
<dbReference type="InterPro" id="IPR058258">
    <property type="entry name" value="CcmS-like"/>
</dbReference>
<feature type="compositionally biased region" description="Basic residues" evidence="1">
    <location>
        <begin position="1"/>
        <end position="10"/>
    </location>
</feature>
<feature type="compositionally biased region" description="Pro residues" evidence="1">
    <location>
        <begin position="183"/>
        <end position="194"/>
    </location>
</feature>